<organism evidence="8 9">
    <name type="scientific">Rubus argutus</name>
    <name type="common">Southern blackberry</name>
    <dbReference type="NCBI Taxonomy" id="59490"/>
    <lineage>
        <taxon>Eukaryota</taxon>
        <taxon>Viridiplantae</taxon>
        <taxon>Streptophyta</taxon>
        <taxon>Embryophyta</taxon>
        <taxon>Tracheophyta</taxon>
        <taxon>Spermatophyta</taxon>
        <taxon>Magnoliopsida</taxon>
        <taxon>eudicotyledons</taxon>
        <taxon>Gunneridae</taxon>
        <taxon>Pentapetalae</taxon>
        <taxon>rosids</taxon>
        <taxon>fabids</taxon>
        <taxon>Rosales</taxon>
        <taxon>Rosaceae</taxon>
        <taxon>Rosoideae</taxon>
        <taxon>Rosoideae incertae sedis</taxon>
        <taxon>Rubus</taxon>
    </lineage>
</organism>
<keyword evidence="9" id="KW-1185">Reference proteome</keyword>
<keyword evidence="4 7" id="KW-1133">Transmembrane helix</keyword>
<dbReference type="PANTHER" id="PTHR31113">
    <property type="entry name" value="UPF0496 PROTEIN 3-RELATED"/>
    <property type="match status" value="1"/>
</dbReference>
<comment type="subcellular location">
    <subcellularLocation>
        <location evidence="1">Membrane</location>
    </subcellularLocation>
</comment>
<evidence type="ECO:0000256" key="7">
    <source>
        <dbReference type="SAM" id="Phobius"/>
    </source>
</evidence>
<evidence type="ECO:0000256" key="3">
    <source>
        <dbReference type="ARBA" id="ARBA00022692"/>
    </source>
</evidence>
<protein>
    <submittedName>
        <fullName evidence="8">Uncharacterized protein</fullName>
    </submittedName>
</protein>
<evidence type="ECO:0000256" key="2">
    <source>
        <dbReference type="ARBA" id="ARBA00009074"/>
    </source>
</evidence>
<dbReference type="EMBL" id="JBEDUW010000002">
    <property type="protein sequence ID" value="KAK9942507.1"/>
    <property type="molecule type" value="Genomic_DNA"/>
</dbReference>
<evidence type="ECO:0000256" key="5">
    <source>
        <dbReference type="ARBA" id="ARBA00023136"/>
    </source>
</evidence>
<dbReference type="GO" id="GO:0016020">
    <property type="term" value="C:membrane"/>
    <property type="evidence" value="ECO:0007669"/>
    <property type="project" value="UniProtKB-SubCell"/>
</dbReference>
<accession>A0AAW1Y0G1</accession>
<reference evidence="8 9" key="1">
    <citation type="journal article" date="2023" name="G3 (Bethesda)">
        <title>A chromosome-length genome assembly and annotation of blackberry (Rubus argutus, cv. 'Hillquist').</title>
        <authorList>
            <person name="Bruna T."/>
            <person name="Aryal R."/>
            <person name="Dudchenko O."/>
            <person name="Sargent D.J."/>
            <person name="Mead D."/>
            <person name="Buti M."/>
            <person name="Cavallini A."/>
            <person name="Hytonen T."/>
            <person name="Andres J."/>
            <person name="Pham M."/>
            <person name="Weisz D."/>
            <person name="Mascagni F."/>
            <person name="Usai G."/>
            <person name="Natali L."/>
            <person name="Bassil N."/>
            <person name="Fernandez G.E."/>
            <person name="Lomsadze A."/>
            <person name="Armour M."/>
            <person name="Olukolu B."/>
            <person name="Poorten T."/>
            <person name="Britton C."/>
            <person name="Davik J."/>
            <person name="Ashrafi H."/>
            <person name="Aiden E.L."/>
            <person name="Borodovsky M."/>
            <person name="Worthington M."/>
        </authorList>
    </citation>
    <scope>NUCLEOTIDE SEQUENCE [LARGE SCALE GENOMIC DNA]</scope>
    <source>
        <strain evidence="8">PI 553951</strain>
    </source>
</reference>
<feature type="transmembrane region" description="Helical" evidence="7">
    <location>
        <begin position="255"/>
        <end position="276"/>
    </location>
</feature>
<keyword evidence="5 7" id="KW-0472">Membrane</keyword>
<feature type="coiled-coil region" evidence="6">
    <location>
        <begin position="185"/>
        <end position="219"/>
    </location>
</feature>
<dbReference type="InterPro" id="IPR007749">
    <property type="entry name" value="DUF677"/>
</dbReference>
<dbReference type="AlphaFoldDB" id="A0AAW1Y0G1"/>
<dbReference type="Proteomes" id="UP001457282">
    <property type="component" value="Unassembled WGS sequence"/>
</dbReference>
<dbReference type="Pfam" id="PF05055">
    <property type="entry name" value="DUF677"/>
    <property type="match status" value="1"/>
</dbReference>
<gene>
    <name evidence="8" type="ORF">M0R45_008169</name>
</gene>
<proteinExistence type="inferred from homology"/>
<evidence type="ECO:0000256" key="4">
    <source>
        <dbReference type="ARBA" id="ARBA00022989"/>
    </source>
</evidence>
<feature type="transmembrane region" description="Helical" evidence="7">
    <location>
        <begin position="226"/>
        <end position="249"/>
    </location>
</feature>
<feature type="coiled-coil region" evidence="6">
    <location>
        <begin position="338"/>
        <end position="372"/>
    </location>
</feature>
<evidence type="ECO:0000313" key="9">
    <source>
        <dbReference type="Proteomes" id="UP001457282"/>
    </source>
</evidence>
<dbReference type="PANTHER" id="PTHR31113:SF3">
    <property type="entry name" value="UPF0496 PROTEIN 1"/>
    <property type="match status" value="1"/>
</dbReference>
<name>A0AAW1Y0G1_RUBAR</name>
<comment type="caution">
    <text evidence="8">The sequence shown here is derived from an EMBL/GenBank/DDBJ whole genome shotgun (WGS) entry which is preliminary data.</text>
</comment>
<sequence>MSTVAAPSAIDVYSTLISTPDWTSFEEACEHNSDMKSWKKDVKTLAEKALKSHEGGEGLSIHSLKPFTEYVLHSNKTVVDGLSTFKERIMKESSKVTKEAHEEMVDSLGDQYIKMSSHMRDFLYEMERFLTHARDSHEYVARVIQQYLKTETDKRDAEHYRLIVEKLEELKRSDNVFMHEAKGLLETAEGLKKQHEEMLLKLQDQIKNLECLEERAKQKFSTLKNITFMVLTGVAIGITIAVVAAAVILSAPVALAIGSIAMPIALGAGALAAYSWKVADTQTKNHRPEEEKETRIVIRELGDIKFSIENVIIALESLLYKPGAAMDYKHKEDIDFTVKRIDGKLNDFLNKINELEADVETCKKDIRKARQEVYTQP</sequence>
<evidence type="ECO:0000256" key="6">
    <source>
        <dbReference type="SAM" id="Coils"/>
    </source>
</evidence>
<evidence type="ECO:0000256" key="1">
    <source>
        <dbReference type="ARBA" id="ARBA00004370"/>
    </source>
</evidence>
<keyword evidence="3 7" id="KW-0812">Transmembrane</keyword>
<comment type="similarity">
    <text evidence="2">Belongs to the UPF0496 family.</text>
</comment>
<keyword evidence="6" id="KW-0175">Coiled coil</keyword>
<evidence type="ECO:0000313" key="8">
    <source>
        <dbReference type="EMBL" id="KAK9942507.1"/>
    </source>
</evidence>